<keyword evidence="3" id="KW-0235">DNA replication</keyword>
<evidence type="ECO:0000313" key="6">
    <source>
        <dbReference type="Proteomes" id="UP000694924"/>
    </source>
</evidence>
<name>A0ABM1IFJ0_POLDO</name>
<evidence type="ECO:0000256" key="3">
    <source>
        <dbReference type="ARBA" id="ARBA00022705"/>
    </source>
</evidence>
<proteinExistence type="predicted"/>
<evidence type="ECO:0000313" key="7">
    <source>
        <dbReference type="RefSeq" id="XP_015178977.1"/>
    </source>
</evidence>
<evidence type="ECO:0000256" key="4">
    <source>
        <dbReference type="ARBA" id="ARBA00023242"/>
    </source>
</evidence>
<gene>
    <name evidence="7" type="primary">LOC107067722</name>
</gene>
<reference evidence="7" key="1">
    <citation type="submission" date="2025-08" db="UniProtKB">
        <authorList>
            <consortium name="RefSeq"/>
        </authorList>
    </citation>
    <scope>IDENTIFICATION</scope>
    <source>
        <tissue evidence="7">Whole body</tissue>
    </source>
</reference>
<feature type="compositionally biased region" description="Polar residues" evidence="5">
    <location>
        <begin position="210"/>
        <end position="239"/>
    </location>
</feature>
<feature type="compositionally biased region" description="Basic and acidic residues" evidence="5">
    <location>
        <begin position="240"/>
        <end position="252"/>
    </location>
</feature>
<keyword evidence="6" id="KW-1185">Reference proteome</keyword>
<dbReference type="PANTHER" id="PTHR17598">
    <property type="entry name" value="DNA POLYMERASE DELTA SUBUNIT 3"/>
    <property type="match status" value="1"/>
</dbReference>
<organism evidence="6 7">
    <name type="scientific">Polistes dominula</name>
    <name type="common">European paper wasp</name>
    <name type="synonym">Vespa dominula</name>
    <dbReference type="NCBI Taxonomy" id="743375"/>
    <lineage>
        <taxon>Eukaryota</taxon>
        <taxon>Metazoa</taxon>
        <taxon>Ecdysozoa</taxon>
        <taxon>Arthropoda</taxon>
        <taxon>Hexapoda</taxon>
        <taxon>Insecta</taxon>
        <taxon>Pterygota</taxon>
        <taxon>Neoptera</taxon>
        <taxon>Endopterygota</taxon>
        <taxon>Hymenoptera</taxon>
        <taxon>Apocrita</taxon>
        <taxon>Aculeata</taxon>
        <taxon>Vespoidea</taxon>
        <taxon>Vespidae</taxon>
        <taxon>Polistinae</taxon>
        <taxon>Polistini</taxon>
        <taxon>Polistes</taxon>
    </lineage>
</organism>
<dbReference type="InterPro" id="IPR019038">
    <property type="entry name" value="POLD3"/>
</dbReference>
<feature type="compositionally biased region" description="Basic and acidic residues" evidence="5">
    <location>
        <begin position="159"/>
        <end position="173"/>
    </location>
</feature>
<evidence type="ECO:0000256" key="2">
    <source>
        <dbReference type="ARBA" id="ARBA00017589"/>
    </source>
</evidence>
<dbReference type="GeneID" id="107067722"/>
<feature type="compositionally biased region" description="Basic and acidic residues" evidence="5">
    <location>
        <begin position="266"/>
        <end position="293"/>
    </location>
</feature>
<comment type="subcellular location">
    <subcellularLocation>
        <location evidence="1">Nucleus</location>
    </subcellularLocation>
</comment>
<evidence type="ECO:0000256" key="5">
    <source>
        <dbReference type="SAM" id="MobiDB-lite"/>
    </source>
</evidence>
<feature type="compositionally biased region" description="Acidic residues" evidence="5">
    <location>
        <begin position="334"/>
        <end position="357"/>
    </location>
</feature>
<sequence length="446" mass="51322">MGVKSMDNYLEILNGYVCDEDKVVTYKWLSKELEVHVNIAKQILWEFWQNYKKDDDITSTVMLIGYLKSGGMRVEVVKQSNLNTAKDKFNKIISEHLYSVQKSIPDLEFHFINDEGDVRFSAIKCNESVERSDEELSNLRWGSLFKDRPVPKKTNVKSPDNKPEKVKPSETVKHNNQTNRKSTDKKTVPVSQKTGFNNLFGKVTNKENNNKPSTSNDIKNNQEITPEKTSSNDKSNSSLKENKFVKKDDKKGISSYFGKNANVTKDSPKEEETKKEQTKEKPNVKDNVKDNNEIKVISTKINDKTEKEKRGTKRNRSKESNKNTMKKRKRIIVEDDSSDSESEDEIMESDSEPESTEIIDIKKSPSPPTPPRVMNSNGKARILKVVDRTYEEDGFLVTKKVHVYEDCPEDTTEIKEKEESIQHQKDVAKVQTKKKQTTLTSFFKRS</sequence>
<dbReference type="RefSeq" id="XP_015178977.1">
    <property type="nucleotide sequence ID" value="XM_015323491.1"/>
</dbReference>
<dbReference type="PANTHER" id="PTHR17598:SF13">
    <property type="entry name" value="DNA POLYMERASE DELTA SUBUNIT 3"/>
    <property type="match status" value="1"/>
</dbReference>
<keyword evidence="4" id="KW-0539">Nucleus</keyword>
<dbReference type="InterPro" id="IPR041913">
    <property type="entry name" value="POLD3_sf"/>
</dbReference>
<dbReference type="Gene3D" id="3.90.1030.20">
    <property type="entry name" value="DNA polymerase delta, p66 (Cdc27) subunit, wHTH domain"/>
    <property type="match status" value="1"/>
</dbReference>
<protein>
    <recommendedName>
        <fullName evidence="2">DNA polymerase delta subunit 3</fullName>
    </recommendedName>
</protein>
<feature type="region of interest" description="Disordered" evidence="5">
    <location>
        <begin position="147"/>
        <end position="377"/>
    </location>
</feature>
<dbReference type="Proteomes" id="UP000694924">
    <property type="component" value="Unplaced"/>
</dbReference>
<evidence type="ECO:0000256" key="1">
    <source>
        <dbReference type="ARBA" id="ARBA00004123"/>
    </source>
</evidence>
<accession>A0ABM1IFJ0</accession>
<dbReference type="Pfam" id="PF09507">
    <property type="entry name" value="CDC27"/>
    <property type="match status" value="1"/>
</dbReference>